<keyword evidence="6" id="KW-0206">Cytoskeleton</keyword>
<dbReference type="Gene3D" id="3.40.850.10">
    <property type="entry name" value="Kinesin motor domain"/>
    <property type="match status" value="1"/>
</dbReference>
<feature type="compositionally biased region" description="Acidic residues" evidence="9">
    <location>
        <begin position="1689"/>
        <end position="1712"/>
    </location>
</feature>
<keyword evidence="12" id="KW-1185">Reference proteome</keyword>
<feature type="compositionally biased region" description="Acidic residues" evidence="9">
    <location>
        <begin position="179"/>
        <end position="189"/>
    </location>
</feature>
<reference evidence="11 12" key="1">
    <citation type="submission" date="2024-08" db="EMBL/GenBank/DDBJ databases">
        <authorList>
            <person name="Cucini C."/>
            <person name="Frati F."/>
        </authorList>
    </citation>
    <scope>NUCLEOTIDE SEQUENCE [LARGE SCALE GENOMIC DNA]</scope>
</reference>
<organism evidence="11 12">
    <name type="scientific">Orchesella dallaii</name>
    <dbReference type="NCBI Taxonomy" id="48710"/>
    <lineage>
        <taxon>Eukaryota</taxon>
        <taxon>Metazoa</taxon>
        <taxon>Ecdysozoa</taxon>
        <taxon>Arthropoda</taxon>
        <taxon>Hexapoda</taxon>
        <taxon>Collembola</taxon>
        <taxon>Entomobryomorpha</taxon>
        <taxon>Entomobryoidea</taxon>
        <taxon>Orchesellidae</taxon>
        <taxon>Orchesellinae</taxon>
        <taxon>Orchesella</taxon>
    </lineage>
</organism>
<accession>A0ABP1PNN4</accession>
<feature type="domain" description="Kinesin motor" evidence="10">
    <location>
        <begin position="257"/>
        <end position="633"/>
    </location>
</feature>
<evidence type="ECO:0000256" key="7">
    <source>
        <dbReference type="PROSITE-ProRule" id="PRU00283"/>
    </source>
</evidence>
<dbReference type="InterPro" id="IPR027417">
    <property type="entry name" value="P-loop_NTPase"/>
</dbReference>
<feature type="compositionally biased region" description="Low complexity" evidence="9">
    <location>
        <begin position="13"/>
        <end position="34"/>
    </location>
</feature>
<feature type="region of interest" description="Disordered" evidence="9">
    <location>
        <begin position="1527"/>
        <end position="1607"/>
    </location>
</feature>
<dbReference type="Proteomes" id="UP001642540">
    <property type="component" value="Unassembled WGS sequence"/>
</dbReference>
<feature type="compositionally biased region" description="Basic residues" evidence="9">
    <location>
        <begin position="93"/>
        <end position="110"/>
    </location>
</feature>
<dbReference type="PANTHER" id="PTHR47969">
    <property type="entry name" value="CHROMOSOME-ASSOCIATED KINESIN KIF4A-RELATED"/>
    <property type="match status" value="1"/>
</dbReference>
<feature type="region of interest" description="Disordered" evidence="9">
    <location>
        <begin position="1213"/>
        <end position="1232"/>
    </location>
</feature>
<feature type="region of interest" description="Disordered" evidence="9">
    <location>
        <begin position="1485"/>
        <end position="1511"/>
    </location>
</feature>
<feature type="region of interest" description="Disordered" evidence="9">
    <location>
        <begin position="1358"/>
        <end position="1473"/>
    </location>
</feature>
<feature type="region of interest" description="Disordered" evidence="9">
    <location>
        <begin position="1635"/>
        <end position="1720"/>
    </location>
</feature>
<evidence type="ECO:0000259" key="10">
    <source>
        <dbReference type="PROSITE" id="PS50067"/>
    </source>
</evidence>
<feature type="region of interest" description="Disordered" evidence="9">
    <location>
        <begin position="1119"/>
        <end position="1159"/>
    </location>
</feature>
<feature type="compositionally biased region" description="Low complexity" evidence="9">
    <location>
        <begin position="1408"/>
        <end position="1425"/>
    </location>
</feature>
<evidence type="ECO:0000256" key="1">
    <source>
        <dbReference type="ARBA" id="ARBA00004245"/>
    </source>
</evidence>
<evidence type="ECO:0000256" key="9">
    <source>
        <dbReference type="SAM" id="MobiDB-lite"/>
    </source>
</evidence>
<feature type="coiled-coil region" evidence="8">
    <location>
        <begin position="650"/>
        <end position="684"/>
    </location>
</feature>
<feature type="region of interest" description="Disordered" evidence="9">
    <location>
        <begin position="169"/>
        <end position="189"/>
    </location>
</feature>
<feature type="region of interest" description="Disordered" evidence="9">
    <location>
        <begin position="990"/>
        <end position="1028"/>
    </location>
</feature>
<keyword evidence="4 7" id="KW-0067">ATP-binding</keyword>
<feature type="region of interest" description="Disordered" evidence="9">
    <location>
        <begin position="1"/>
        <end position="110"/>
    </location>
</feature>
<feature type="compositionally biased region" description="Polar residues" evidence="9">
    <location>
        <begin position="1078"/>
        <end position="1091"/>
    </location>
</feature>
<dbReference type="InterPro" id="IPR027640">
    <property type="entry name" value="Kinesin-like_fam"/>
</dbReference>
<feature type="compositionally biased region" description="Polar residues" evidence="9">
    <location>
        <begin position="1597"/>
        <end position="1607"/>
    </location>
</feature>
<keyword evidence="5 8" id="KW-0175">Coiled coil</keyword>
<evidence type="ECO:0000313" key="11">
    <source>
        <dbReference type="EMBL" id="CAL8070835.1"/>
    </source>
</evidence>
<feature type="compositionally biased region" description="Pro residues" evidence="9">
    <location>
        <begin position="1"/>
        <end position="12"/>
    </location>
</feature>
<dbReference type="EMBL" id="CAXLJM020000004">
    <property type="protein sequence ID" value="CAL8070835.1"/>
    <property type="molecule type" value="Genomic_DNA"/>
</dbReference>
<evidence type="ECO:0000256" key="4">
    <source>
        <dbReference type="ARBA" id="ARBA00022840"/>
    </source>
</evidence>
<name>A0ABP1PNN4_9HEXA</name>
<keyword evidence="2" id="KW-0963">Cytoplasm</keyword>
<feature type="compositionally biased region" description="Low complexity" evidence="9">
    <location>
        <begin position="1459"/>
        <end position="1473"/>
    </location>
</feature>
<feature type="binding site" evidence="7">
    <location>
        <begin position="360"/>
        <end position="367"/>
    </location>
    <ligand>
        <name>ATP</name>
        <dbReference type="ChEBI" id="CHEBI:30616"/>
    </ligand>
</feature>
<dbReference type="InterPro" id="IPR001752">
    <property type="entry name" value="Kinesin_motor_dom"/>
</dbReference>
<keyword evidence="3 7" id="KW-0547">Nucleotide-binding</keyword>
<evidence type="ECO:0000256" key="2">
    <source>
        <dbReference type="ARBA" id="ARBA00022490"/>
    </source>
</evidence>
<evidence type="ECO:0000313" key="12">
    <source>
        <dbReference type="Proteomes" id="UP001642540"/>
    </source>
</evidence>
<dbReference type="InterPro" id="IPR036961">
    <property type="entry name" value="Kinesin_motor_dom_sf"/>
</dbReference>
<feature type="region of interest" description="Disordered" evidence="9">
    <location>
        <begin position="1246"/>
        <end position="1292"/>
    </location>
</feature>
<feature type="compositionally biased region" description="Polar residues" evidence="9">
    <location>
        <begin position="169"/>
        <end position="178"/>
    </location>
</feature>
<evidence type="ECO:0000256" key="3">
    <source>
        <dbReference type="ARBA" id="ARBA00022741"/>
    </source>
</evidence>
<dbReference type="Pfam" id="PF00225">
    <property type="entry name" value="Kinesin"/>
    <property type="match status" value="1"/>
</dbReference>
<sequence>MDKSTSPPPAPPHLAARANANNNGVPPATTPPSKSTKHDGGSSGTLRGSGSYPSMIRARTANRKITKRSESVSLPMMMMMTGGSSSSTTTTTSHHHHHDRNRSSSKKLRRMVYSKASRRKSLEQLGLLRRNRCGTAKLQWPSEKKETDAFDLLPEGCLQVRQLRLKSGNSRSFSQSANNDEDDEQPDQDGELEQEYYYQENGELASRNDDQEEIICSQEKGNGIFNMNGSVSSLLQQKNNQGNHRNSSGFDWKSKKNISVLVRIRPKQGRELEEKTIIFRTDAKTIVFDPKEKTKDFYFQGVKQSTRNDFGRKRPNKNISFHYDKVYGPESSNLEIFKDSLANLTDHLMEGYNCTVFAYGSTGSGKTYTMIGSGSPPNPSPGLTVLMVESIYKRIAELSEDHDCEIIVSYLEVYNETIKDLLHPEKELSIREDGKRGIIIPELSHYKPRDPSELLKLLRRGNLQRTQHATDQNHESSRSHAVFEVKLCLKKVRQIGIPGNLSSKRDGADENCNYEDQDEFIDEETNKVEVIHSKLVMVDLAGSERGAGATYDGARQREGASINKSLLALANCISALADGKAHIPYRNSKLTRLLKDALSGNCTTIMIANIAPSAITSEDTYNTLKYAERAKSIVGPGSKQNMFLEDLMQEDCVKSQVAELQAKLAQLEELLEEKLKHEMKQREETSSTDEKIEFLMHFGDGDGPDTNVKKYLNKNNNDANNDEQRDFDMGNRSKFEEEEIPNEIKKYIDKTTEWGHQFSAFVDKAHKARWEEWTMFTTKLKVDTADFFGRLPVGDTNYVEFAKLKNEVVKLERKEEEMEEGLIDDGKRKEPLKSVLELRTLTRQMDTMEKEFKNTLKGQFSSCGRGQAECDGDGDSVVDCDNKRGPRVSISLEEFLQFKRMLGEREASRKVEHSYHIFSQQINSQLMSSGMILLHALKLVRNMWNTQLQTKAQIPKEIQADYQQLLQLVYGPEDVVSTVLDRLLLSPPPPPLQSSLKVHGSADVNNNDLKEEPSFGGGNSMSNSLQSRRSSQLIMDDFHNLAKLVERPLLTALSTSTLLEKEEVDDLEVKTEAPAVSAGNSTLRLSEQNPNDGEREQEQQEIGAGDPFFISTTTQNIYEPPLLSSGESPENDDDDDDDDGHSENDHDPNLVAAEESSSSESLIPFYDAFIPETEPEFMPHNNTAWSVSPSTITTAFAEKERKGSSFEIRFESEKQSWDRGNGSGGRKSFNGLRRFPVKSNSISSKAAGLEESIVSSSSPPPPLRKQKVSEKTSREVGTSTSSNCDLENEKEETIEQRSKSVLMLKQDKSIGKKRLVDQARVIKDHQLSKKDSTSFCGLPQNQEERVNPSVDIKVGVGPAPNSNNKKGFVPLDHHHHHQQQHQQAKSLRRLKSSRITSEETLIGASVGSSKSKTNTKTQTTNPNNPFRGQHQNTKAEISSEKRKLKLSQLIPGKKAASTSSGMNNSLRNSNNSSVALGVRASGIKLRGAGSKRTPPEFQMDHLDHQGQPKNPHHQYLLRHQERLKVNAEKKSISQSQQQLNPPPLIHHHLNLIPNQKEQSCEEENERNDPHDTEYMDNLEKPERKRRNPEKGLVPESARSSISHKAPYHTSSKTFTIREHDHTLLPLASVPIISARSNNSDDEDETDNNNIPLEVIYKREQKPGQAGEEGGEGYSSNEDEQDDEDHHNQDDDDEENEEDNDASDNNNDDDDDSSTASYSES</sequence>
<keyword evidence="7" id="KW-0505">Motor protein</keyword>
<feature type="compositionally biased region" description="Polar residues" evidence="9">
    <location>
        <begin position="1275"/>
        <end position="1285"/>
    </location>
</feature>
<dbReference type="InterPro" id="IPR019821">
    <property type="entry name" value="Kinesin_motor_CS"/>
</dbReference>
<feature type="compositionally biased region" description="Low complexity" evidence="9">
    <location>
        <begin position="76"/>
        <end position="92"/>
    </location>
</feature>
<comment type="similarity">
    <text evidence="7">Belongs to the TRAFAC class myosin-kinesin ATPase superfamily. Kinesin family.</text>
</comment>
<dbReference type="PROSITE" id="PS00411">
    <property type="entry name" value="KINESIN_MOTOR_1"/>
    <property type="match status" value="1"/>
</dbReference>
<dbReference type="PROSITE" id="PS50067">
    <property type="entry name" value="KINESIN_MOTOR_2"/>
    <property type="match status" value="1"/>
</dbReference>
<dbReference type="SUPFAM" id="SSF52540">
    <property type="entry name" value="P-loop containing nucleoside triphosphate hydrolases"/>
    <property type="match status" value="1"/>
</dbReference>
<feature type="compositionally biased region" description="Acidic residues" evidence="9">
    <location>
        <begin position="1129"/>
        <end position="1140"/>
    </location>
</feature>
<dbReference type="PRINTS" id="PR00380">
    <property type="entry name" value="KINESINHEAVY"/>
</dbReference>
<feature type="compositionally biased region" description="Basic and acidic residues" evidence="9">
    <location>
        <begin position="1566"/>
        <end position="1582"/>
    </location>
</feature>
<evidence type="ECO:0000256" key="8">
    <source>
        <dbReference type="SAM" id="Coils"/>
    </source>
</evidence>
<evidence type="ECO:0000256" key="6">
    <source>
        <dbReference type="ARBA" id="ARBA00023212"/>
    </source>
</evidence>
<protein>
    <recommendedName>
        <fullName evidence="10">Kinesin motor domain-containing protein</fullName>
    </recommendedName>
</protein>
<dbReference type="SMART" id="SM00129">
    <property type="entry name" value="KISc"/>
    <property type="match status" value="1"/>
</dbReference>
<evidence type="ECO:0000256" key="5">
    <source>
        <dbReference type="ARBA" id="ARBA00023054"/>
    </source>
</evidence>
<comment type="subcellular location">
    <subcellularLocation>
        <location evidence="1">Cytoplasm</location>
        <location evidence="1">Cytoskeleton</location>
    </subcellularLocation>
</comment>
<dbReference type="PANTHER" id="PTHR47969:SF15">
    <property type="entry name" value="CHROMOSOME-ASSOCIATED KINESIN KIF4A-RELATED"/>
    <property type="match status" value="1"/>
</dbReference>
<feature type="region of interest" description="Disordered" evidence="9">
    <location>
        <begin position="1063"/>
        <end position="1101"/>
    </location>
</feature>
<comment type="caution">
    <text evidence="11">The sequence shown here is derived from an EMBL/GenBank/DDBJ whole genome shotgun (WGS) entry which is preliminary data.</text>
</comment>
<gene>
    <name evidence="11" type="ORF">ODALV1_LOCUS1450</name>
</gene>
<proteinExistence type="inferred from homology"/>